<dbReference type="Proteomes" id="UP000177376">
    <property type="component" value="Unassembled WGS sequence"/>
</dbReference>
<sequence length="102" mass="11928">MEKNAEPKKPTDRFHERRGELLACDDDAPLAENFSDEFKDQRIQEISQALQEMGFALVGTSTEVDKIIFRGRRDDKTMMEIVITKGEDYTSPKDYDWEKDHE</sequence>
<accession>A0A1G1YJU6</accession>
<feature type="compositionally biased region" description="Basic and acidic residues" evidence="1">
    <location>
        <begin position="1"/>
        <end position="20"/>
    </location>
</feature>
<evidence type="ECO:0000313" key="3">
    <source>
        <dbReference type="Proteomes" id="UP000177376"/>
    </source>
</evidence>
<dbReference type="AlphaFoldDB" id="A0A1G1YJU6"/>
<gene>
    <name evidence="2" type="ORF">A3A02_03780</name>
</gene>
<evidence type="ECO:0000256" key="1">
    <source>
        <dbReference type="SAM" id="MobiDB-lite"/>
    </source>
</evidence>
<feature type="region of interest" description="Disordered" evidence="1">
    <location>
        <begin position="1"/>
        <end position="21"/>
    </location>
</feature>
<name>A0A1G1YJU6_9BACT</name>
<reference evidence="2 3" key="1">
    <citation type="journal article" date="2016" name="Nat. Commun.">
        <title>Thousands of microbial genomes shed light on interconnected biogeochemical processes in an aquifer system.</title>
        <authorList>
            <person name="Anantharaman K."/>
            <person name="Brown C.T."/>
            <person name="Hug L.A."/>
            <person name="Sharon I."/>
            <person name="Castelle C.J."/>
            <person name="Probst A.J."/>
            <person name="Thomas B.C."/>
            <person name="Singh A."/>
            <person name="Wilkins M.J."/>
            <person name="Karaoz U."/>
            <person name="Brodie E.L."/>
            <person name="Williams K.H."/>
            <person name="Hubbard S.S."/>
            <person name="Banfield J.F."/>
        </authorList>
    </citation>
    <scope>NUCLEOTIDE SEQUENCE [LARGE SCALE GENOMIC DNA]</scope>
</reference>
<evidence type="ECO:0000313" key="2">
    <source>
        <dbReference type="EMBL" id="OGY52615.1"/>
    </source>
</evidence>
<proteinExistence type="predicted"/>
<protein>
    <submittedName>
        <fullName evidence="2">Uncharacterized protein</fullName>
    </submittedName>
</protein>
<dbReference type="EMBL" id="MHIM01000013">
    <property type="protein sequence ID" value="OGY52615.1"/>
    <property type="molecule type" value="Genomic_DNA"/>
</dbReference>
<organism evidence="2 3">
    <name type="scientific">Candidatus Buchananbacteria bacterium RIFCSPLOWO2_01_FULL_39_33</name>
    <dbReference type="NCBI Taxonomy" id="1797543"/>
    <lineage>
        <taxon>Bacteria</taxon>
        <taxon>Candidatus Buchananiibacteriota</taxon>
    </lineage>
</organism>
<comment type="caution">
    <text evidence="2">The sequence shown here is derived from an EMBL/GenBank/DDBJ whole genome shotgun (WGS) entry which is preliminary data.</text>
</comment>